<dbReference type="AlphaFoldDB" id="A0A1H6JGM0"/>
<name>A0A1H6JGM0_9GAMM</name>
<gene>
    <name evidence="1" type="ORF">BAZSYMA_ACONTIG61458_3</name>
</gene>
<evidence type="ECO:0000313" key="2">
    <source>
        <dbReference type="Proteomes" id="UP000198988"/>
    </source>
</evidence>
<sequence>MLTQSWRSKSAVFRMYSALTSHSYSKSIKAVKTAEESRTRSLTATFPFSFSMLPESNYSV</sequence>
<reference evidence="2" key="1">
    <citation type="submission" date="2016-06" db="EMBL/GenBank/DDBJ databases">
        <authorList>
            <person name="Petersen J."/>
            <person name="Sayavedra L."/>
        </authorList>
    </citation>
    <scope>NUCLEOTIDE SEQUENCE [LARGE SCALE GENOMIC DNA]</scope>
    <source>
        <strain evidence="2">BazSymA</strain>
    </source>
</reference>
<dbReference type="Proteomes" id="UP000198988">
    <property type="component" value="Unassembled WGS sequence"/>
</dbReference>
<evidence type="ECO:0000313" key="1">
    <source>
        <dbReference type="EMBL" id="SEH61089.1"/>
    </source>
</evidence>
<proteinExistence type="predicted"/>
<organism evidence="1 2">
    <name type="scientific">Bathymodiolus azoricus thioautotrophic gill symbiont</name>
    <dbReference type="NCBI Taxonomy" id="235205"/>
    <lineage>
        <taxon>Bacteria</taxon>
        <taxon>Pseudomonadati</taxon>
        <taxon>Pseudomonadota</taxon>
        <taxon>Gammaproteobacteria</taxon>
        <taxon>sulfur-oxidizing symbionts</taxon>
    </lineage>
</organism>
<protein>
    <submittedName>
        <fullName evidence="1">Uncharacterized protein</fullName>
    </submittedName>
</protein>
<accession>A0A1H6JGM0</accession>
<dbReference type="EMBL" id="CDSC02000040">
    <property type="protein sequence ID" value="SEH61089.1"/>
    <property type="molecule type" value="Genomic_DNA"/>
</dbReference>